<feature type="region of interest" description="Disordered" evidence="1">
    <location>
        <begin position="134"/>
        <end position="170"/>
    </location>
</feature>
<reference evidence="2 3" key="1">
    <citation type="submission" date="2018-09" db="EMBL/GenBank/DDBJ databases">
        <title>Metagenome Assembled Genomes from an Advanced Water Purification Facility.</title>
        <authorList>
            <person name="Stamps B.W."/>
            <person name="Spear J.R."/>
        </authorList>
    </citation>
    <scope>NUCLEOTIDE SEQUENCE [LARGE SCALE GENOMIC DNA]</scope>
    <source>
        <strain evidence="2">Bin_27_1</strain>
    </source>
</reference>
<feature type="compositionally biased region" description="Acidic residues" evidence="1">
    <location>
        <begin position="141"/>
        <end position="154"/>
    </location>
</feature>
<sequence length="170" mass="18549">MTSFYFEDIFERYASEIDDLRSDSEGKDVLNKRVRDKHKEFDFLVGMIDSAPEMVAPAFHGAFGFSGGNLLHAAANSEPGDDGFPAWAELEASLEIAPWAHPLITICLDKDGGESFLVTTAVLEWLLGSGLSARAAPEAARDDDDEDQTDDLGEAGEAWMSEQGFDAVDR</sequence>
<gene>
    <name evidence="2" type="ORF">E6Q80_14420</name>
</gene>
<name>A0A5C7SHV9_THASP</name>
<dbReference type="Proteomes" id="UP000321192">
    <property type="component" value="Unassembled WGS sequence"/>
</dbReference>
<accession>A0A5C7SHV9</accession>
<proteinExistence type="predicted"/>
<evidence type="ECO:0000313" key="2">
    <source>
        <dbReference type="EMBL" id="TXH82912.1"/>
    </source>
</evidence>
<comment type="caution">
    <text evidence="2">The sequence shown here is derived from an EMBL/GenBank/DDBJ whole genome shotgun (WGS) entry which is preliminary data.</text>
</comment>
<dbReference type="RefSeq" id="WP_276659598.1">
    <property type="nucleotide sequence ID" value="NZ_SSFD01000229.1"/>
</dbReference>
<evidence type="ECO:0000256" key="1">
    <source>
        <dbReference type="SAM" id="MobiDB-lite"/>
    </source>
</evidence>
<organism evidence="2 3">
    <name type="scientific">Thauera aminoaromatica</name>
    <dbReference type="NCBI Taxonomy" id="164330"/>
    <lineage>
        <taxon>Bacteria</taxon>
        <taxon>Pseudomonadati</taxon>
        <taxon>Pseudomonadota</taxon>
        <taxon>Betaproteobacteria</taxon>
        <taxon>Rhodocyclales</taxon>
        <taxon>Zoogloeaceae</taxon>
        <taxon>Thauera</taxon>
    </lineage>
</organism>
<dbReference type="EMBL" id="SSFD01000229">
    <property type="protein sequence ID" value="TXH82912.1"/>
    <property type="molecule type" value="Genomic_DNA"/>
</dbReference>
<protein>
    <submittedName>
        <fullName evidence="2">Uncharacterized protein</fullName>
    </submittedName>
</protein>
<evidence type="ECO:0000313" key="3">
    <source>
        <dbReference type="Proteomes" id="UP000321192"/>
    </source>
</evidence>
<dbReference type="AlphaFoldDB" id="A0A5C7SHV9"/>